<feature type="transmembrane region" description="Helical" evidence="6">
    <location>
        <begin position="35"/>
        <end position="54"/>
    </location>
</feature>
<dbReference type="OrthoDB" id="9793390at2"/>
<evidence type="ECO:0000256" key="6">
    <source>
        <dbReference type="SAM" id="Phobius"/>
    </source>
</evidence>
<keyword evidence="3 6" id="KW-0812">Transmembrane</keyword>
<evidence type="ECO:0000256" key="3">
    <source>
        <dbReference type="ARBA" id="ARBA00022692"/>
    </source>
</evidence>
<evidence type="ECO:0000256" key="1">
    <source>
        <dbReference type="ARBA" id="ARBA00004141"/>
    </source>
</evidence>
<evidence type="ECO:0000256" key="4">
    <source>
        <dbReference type="ARBA" id="ARBA00022989"/>
    </source>
</evidence>
<keyword evidence="8" id="KW-1185">Reference proteome</keyword>
<dbReference type="AlphaFoldDB" id="A0A516KK06"/>
<dbReference type="Proteomes" id="UP000315215">
    <property type="component" value="Chromosome"/>
</dbReference>
<organism evidence="7 8">
    <name type="scientific">Radiobacillus deserti</name>
    <dbReference type="NCBI Taxonomy" id="2594883"/>
    <lineage>
        <taxon>Bacteria</taxon>
        <taxon>Bacillati</taxon>
        <taxon>Bacillota</taxon>
        <taxon>Bacilli</taxon>
        <taxon>Bacillales</taxon>
        <taxon>Bacillaceae</taxon>
        <taxon>Radiobacillus</taxon>
    </lineage>
</organism>
<comment type="subcellular location">
    <subcellularLocation>
        <location evidence="1">Membrane</location>
        <topology evidence="1">Multi-pass membrane protein</topology>
    </subcellularLocation>
</comment>
<feature type="transmembrane region" description="Helical" evidence="6">
    <location>
        <begin position="239"/>
        <end position="260"/>
    </location>
</feature>
<dbReference type="EMBL" id="CP041666">
    <property type="protein sequence ID" value="QDP41716.1"/>
    <property type="molecule type" value="Genomic_DNA"/>
</dbReference>
<dbReference type="Pfam" id="PF01594">
    <property type="entry name" value="AI-2E_transport"/>
    <property type="match status" value="1"/>
</dbReference>
<dbReference type="RefSeq" id="WP_143896528.1">
    <property type="nucleotide sequence ID" value="NZ_CP041666.1"/>
</dbReference>
<dbReference type="GO" id="GO:0055085">
    <property type="term" value="P:transmembrane transport"/>
    <property type="evidence" value="ECO:0007669"/>
    <property type="project" value="TreeGrafter"/>
</dbReference>
<dbReference type="PANTHER" id="PTHR21716:SF69">
    <property type="entry name" value="TRANSPORT PROTEIN YUBA-RELATED"/>
    <property type="match status" value="1"/>
</dbReference>
<gene>
    <name evidence="7" type="ORF">FN924_16965</name>
</gene>
<feature type="transmembrane region" description="Helical" evidence="6">
    <location>
        <begin position="266"/>
        <end position="287"/>
    </location>
</feature>
<sequence length="360" mass="41008">MTNKKWFQTLVAFILVFILIFLIEKTKFIFEPVGSYLTAIAVPFMGAGLLYYITLPLVTFLEKYKIPRIASILITFLLLVFIVFLFFNYIIPIAQQQFTRLVKNIPDIADGIEEIVEYWQDNQSIIPPQVDNMIDQVTANLDKYLENFTTFILNFIGQLFGFVFSFVLIPFFWFFMLKDGDKLVPFISKFLSKPKANSFKELMAGINHTLSSFIQGQLIVSVCVGIMLYIGYVIIKLDYALTLALFGLVMNLIPFVGPFISAVPAVIIGFIQEPMIAVYVIIVMLIAQQIESNFISPNVMGRVLQLHPLTIITLILAAGSIAGFFGLLFIIPAYAVLKTIVSHFYHEWRRKQPKGEKDIF</sequence>
<feature type="transmembrane region" description="Helical" evidence="6">
    <location>
        <begin position="151"/>
        <end position="176"/>
    </location>
</feature>
<name>A0A516KK06_9BACI</name>
<feature type="transmembrane region" description="Helical" evidence="6">
    <location>
        <begin position="308"/>
        <end position="335"/>
    </location>
</feature>
<dbReference type="KEGG" id="aqt:FN924_16965"/>
<comment type="similarity">
    <text evidence="2">Belongs to the autoinducer-2 exporter (AI-2E) (TC 2.A.86) family.</text>
</comment>
<evidence type="ECO:0000313" key="7">
    <source>
        <dbReference type="EMBL" id="QDP41716.1"/>
    </source>
</evidence>
<feature type="transmembrane region" description="Helical" evidence="6">
    <location>
        <begin position="66"/>
        <end position="91"/>
    </location>
</feature>
<feature type="transmembrane region" description="Helical" evidence="6">
    <location>
        <begin position="213"/>
        <end position="232"/>
    </location>
</feature>
<feature type="transmembrane region" description="Helical" evidence="6">
    <location>
        <begin position="6"/>
        <end position="23"/>
    </location>
</feature>
<proteinExistence type="inferred from homology"/>
<dbReference type="PANTHER" id="PTHR21716">
    <property type="entry name" value="TRANSMEMBRANE PROTEIN"/>
    <property type="match status" value="1"/>
</dbReference>
<evidence type="ECO:0000256" key="5">
    <source>
        <dbReference type="ARBA" id="ARBA00023136"/>
    </source>
</evidence>
<evidence type="ECO:0000313" key="8">
    <source>
        <dbReference type="Proteomes" id="UP000315215"/>
    </source>
</evidence>
<dbReference type="InterPro" id="IPR002549">
    <property type="entry name" value="AI-2E-like"/>
</dbReference>
<protein>
    <submittedName>
        <fullName evidence="7">AI-2E family transporter</fullName>
    </submittedName>
</protein>
<keyword evidence="5 6" id="KW-0472">Membrane</keyword>
<keyword evidence="4 6" id="KW-1133">Transmembrane helix</keyword>
<evidence type="ECO:0000256" key="2">
    <source>
        <dbReference type="ARBA" id="ARBA00009773"/>
    </source>
</evidence>
<accession>A0A516KK06</accession>
<reference evidence="7 8" key="1">
    <citation type="submission" date="2019-07" db="EMBL/GenBank/DDBJ databases">
        <authorList>
            <person name="Li J."/>
        </authorList>
    </citation>
    <scope>NUCLEOTIDE SEQUENCE [LARGE SCALE GENOMIC DNA]</scope>
    <source>
        <strain evidence="7 8">TKL69</strain>
    </source>
</reference>
<dbReference type="GO" id="GO:0016020">
    <property type="term" value="C:membrane"/>
    <property type="evidence" value="ECO:0007669"/>
    <property type="project" value="UniProtKB-SubCell"/>
</dbReference>